<proteinExistence type="predicted"/>
<reference evidence="1 2" key="1">
    <citation type="submission" date="2016-08" db="EMBL/GenBank/DDBJ databases">
        <title>Genome sequence of Clavibacter michiganensis subsp. michiganensis strain CASJ007.</title>
        <authorList>
            <person name="Thapa S.P."/>
            <person name="Coaker G."/>
        </authorList>
    </citation>
    <scope>NUCLEOTIDE SEQUENCE [LARGE SCALE GENOMIC DNA]</scope>
    <source>
        <strain evidence="1">CASJ007</strain>
    </source>
</reference>
<protein>
    <submittedName>
        <fullName evidence="1">Uncharacterized protein</fullName>
    </submittedName>
</protein>
<sequence length="61" mass="5999">MVAEVLDRVLAPAAAACGCASAYAAHMRAAASRSGGKTGAVASGMDPMLPRGRCLPAARLA</sequence>
<comment type="caution">
    <text evidence="1">The sequence shown here is derived from an EMBL/GenBank/DDBJ whole genome shotgun (WGS) entry which is preliminary data.</text>
</comment>
<gene>
    <name evidence="1" type="ORF">CMMCAS07_05055</name>
</gene>
<evidence type="ECO:0000313" key="1">
    <source>
        <dbReference type="EMBL" id="OUE04293.1"/>
    </source>
</evidence>
<evidence type="ECO:0000313" key="2">
    <source>
        <dbReference type="Proteomes" id="UP000195062"/>
    </source>
</evidence>
<accession>A0A251XM55</accession>
<dbReference type="Proteomes" id="UP000195062">
    <property type="component" value="Unassembled WGS sequence"/>
</dbReference>
<keyword evidence="2" id="KW-1185">Reference proteome</keyword>
<organism evidence="1 2">
    <name type="scientific">Clavibacter michiganensis subsp. michiganensis</name>
    <dbReference type="NCBI Taxonomy" id="33013"/>
    <lineage>
        <taxon>Bacteria</taxon>
        <taxon>Bacillati</taxon>
        <taxon>Actinomycetota</taxon>
        <taxon>Actinomycetes</taxon>
        <taxon>Micrococcales</taxon>
        <taxon>Microbacteriaceae</taxon>
        <taxon>Clavibacter</taxon>
    </lineage>
</organism>
<name>A0A251XM55_CLAMM</name>
<dbReference type="EMBL" id="MDHH01000001">
    <property type="protein sequence ID" value="OUE04293.1"/>
    <property type="molecule type" value="Genomic_DNA"/>
</dbReference>
<dbReference type="AlphaFoldDB" id="A0A251XM55"/>